<evidence type="ECO:0000259" key="2">
    <source>
        <dbReference type="Pfam" id="PF01521"/>
    </source>
</evidence>
<comment type="caution">
    <text evidence="3">The sequence shown here is derived from an EMBL/GenBank/DDBJ whole genome shotgun (WGS) entry which is preliminary data.</text>
</comment>
<dbReference type="InterPro" id="IPR035903">
    <property type="entry name" value="HesB-like_dom_sf"/>
</dbReference>
<evidence type="ECO:0000256" key="1">
    <source>
        <dbReference type="ARBA" id="ARBA00006718"/>
    </source>
</evidence>
<dbReference type="InterPro" id="IPR008326">
    <property type="entry name" value="PdhI-like"/>
</dbReference>
<dbReference type="RefSeq" id="WP_343795533.1">
    <property type="nucleotide sequence ID" value="NZ_BAAADJ010000003.1"/>
</dbReference>
<organism evidence="3 4">
    <name type="scientific">Bacillus carboniphilus</name>
    <dbReference type="NCBI Taxonomy" id="86663"/>
    <lineage>
        <taxon>Bacteria</taxon>
        <taxon>Bacillati</taxon>
        <taxon>Bacillota</taxon>
        <taxon>Bacilli</taxon>
        <taxon>Bacillales</taxon>
        <taxon>Bacillaceae</taxon>
        <taxon>Bacillus</taxon>
    </lineage>
</organism>
<dbReference type="PIRSF" id="PIRSF034852">
    <property type="entry name" value="UCP034852"/>
    <property type="match status" value="1"/>
</dbReference>
<dbReference type="Pfam" id="PF01521">
    <property type="entry name" value="Fe-S_biosyn"/>
    <property type="match status" value="1"/>
</dbReference>
<name>A0ABN0VQX9_9BACI</name>
<dbReference type="Gene3D" id="2.60.300.12">
    <property type="entry name" value="HesB-like domain"/>
    <property type="match status" value="1"/>
</dbReference>
<dbReference type="Proteomes" id="UP001500782">
    <property type="component" value="Unassembled WGS sequence"/>
</dbReference>
<feature type="domain" description="Core" evidence="2">
    <location>
        <begin position="1"/>
        <end position="94"/>
    </location>
</feature>
<evidence type="ECO:0000313" key="3">
    <source>
        <dbReference type="EMBL" id="GAA0315045.1"/>
    </source>
</evidence>
<keyword evidence="4" id="KW-1185">Reference proteome</keyword>
<sequence length="98" mass="11399">MKLQLDQAAFEWYKNEMHLEKGDAVRLFVRYGGCSTVQSGFSLGVMKEQPIDIGVATEVDGVTFYIEEKDIWYLDDHSLRITLNETYNEPSFDFYKES</sequence>
<dbReference type="EMBL" id="BAAADJ010000003">
    <property type="protein sequence ID" value="GAA0315045.1"/>
    <property type="molecule type" value="Genomic_DNA"/>
</dbReference>
<dbReference type="SUPFAM" id="SSF89360">
    <property type="entry name" value="HesB-like domain"/>
    <property type="match status" value="1"/>
</dbReference>
<proteinExistence type="inferred from homology"/>
<gene>
    <name evidence="3" type="ORF">GCM10008967_01940</name>
</gene>
<protein>
    <submittedName>
        <fullName evidence="3">HesB/YadR/YfhF family protein</fullName>
    </submittedName>
</protein>
<reference evidence="3 4" key="1">
    <citation type="journal article" date="2019" name="Int. J. Syst. Evol. Microbiol.">
        <title>The Global Catalogue of Microorganisms (GCM) 10K type strain sequencing project: providing services to taxonomists for standard genome sequencing and annotation.</title>
        <authorList>
            <consortium name="The Broad Institute Genomics Platform"/>
            <consortium name="The Broad Institute Genome Sequencing Center for Infectious Disease"/>
            <person name="Wu L."/>
            <person name="Ma J."/>
        </authorList>
    </citation>
    <scope>NUCLEOTIDE SEQUENCE [LARGE SCALE GENOMIC DNA]</scope>
    <source>
        <strain evidence="3 4">JCM 9731</strain>
    </source>
</reference>
<accession>A0ABN0VQX9</accession>
<comment type="similarity">
    <text evidence="1">Belongs to the HesB/IscA family.</text>
</comment>
<evidence type="ECO:0000313" key="4">
    <source>
        <dbReference type="Proteomes" id="UP001500782"/>
    </source>
</evidence>
<dbReference type="InterPro" id="IPR000361">
    <property type="entry name" value="ATAP_core_dom"/>
</dbReference>